<keyword evidence="16" id="KW-1185">Reference proteome</keyword>
<dbReference type="InterPro" id="IPR013098">
    <property type="entry name" value="Ig_I-set"/>
</dbReference>
<proteinExistence type="inferred from homology"/>
<protein>
    <submittedName>
        <fullName evidence="17">Adhesion G protein-coupled receptor F5</fullName>
    </submittedName>
</protein>
<evidence type="ECO:0000259" key="12">
    <source>
        <dbReference type="PROSITE" id="PS50024"/>
    </source>
</evidence>
<dbReference type="PROSITE" id="PS50835">
    <property type="entry name" value="IG_LIKE"/>
    <property type="match status" value="1"/>
</dbReference>
<feature type="compositionally biased region" description="Low complexity" evidence="10">
    <location>
        <begin position="411"/>
        <end position="453"/>
    </location>
</feature>
<keyword evidence="9" id="KW-0325">Glycoprotein</keyword>
<evidence type="ECO:0000256" key="11">
    <source>
        <dbReference type="SAM" id="Phobius"/>
    </source>
</evidence>
<dbReference type="Gene3D" id="2.60.220.50">
    <property type="match status" value="1"/>
</dbReference>
<evidence type="ECO:0000259" key="14">
    <source>
        <dbReference type="PROSITE" id="PS50261"/>
    </source>
</evidence>
<feature type="region of interest" description="Disordered" evidence="10">
    <location>
        <begin position="365"/>
        <end position="536"/>
    </location>
</feature>
<comment type="subcellular location">
    <subcellularLocation>
        <location evidence="1">Cell membrane</location>
        <topology evidence="1">Multi-pass membrane protein</topology>
    </subcellularLocation>
</comment>
<dbReference type="InterPro" id="IPR051587">
    <property type="entry name" value="Adhesion_GPCR"/>
</dbReference>
<dbReference type="Pfam" id="PF25387">
    <property type="entry name" value="ADGRF3_N"/>
    <property type="match status" value="3"/>
</dbReference>
<evidence type="ECO:0000256" key="4">
    <source>
        <dbReference type="ARBA" id="ARBA00022692"/>
    </source>
</evidence>
<keyword evidence="8" id="KW-1015">Disulfide bond</keyword>
<dbReference type="InterPro" id="IPR003599">
    <property type="entry name" value="Ig_sub"/>
</dbReference>
<evidence type="ECO:0000256" key="2">
    <source>
        <dbReference type="ARBA" id="ARBA00007343"/>
    </source>
</evidence>
<dbReference type="Pfam" id="PF01825">
    <property type="entry name" value="GPS"/>
    <property type="match status" value="1"/>
</dbReference>
<dbReference type="InterPro" id="IPR009030">
    <property type="entry name" value="Growth_fac_rcpt_cys_sf"/>
</dbReference>
<dbReference type="InterPro" id="IPR017981">
    <property type="entry name" value="GPCR_2-like_7TM"/>
</dbReference>
<feature type="compositionally biased region" description="Polar residues" evidence="10">
    <location>
        <begin position="454"/>
        <end position="467"/>
    </location>
</feature>
<dbReference type="InterPro" id="IPR000203">
    <property type="entry name" value="GPS"/>
</dbReference>
<dbReference type="InterPro" id="IPR057400">
    <property type="entry name" value="ADGRF3/5_N"/>
</dbReference>
<dbReference type="InterPro" id="IPR057244">
    <property type="entry name" value="GAIN_B"/>
</dbReference>
<evidence type="ECO:0000256" key="5">
    <source>
        <dbReference type="ARBA" id="ARBA00022729"/>
    </source>
</evidence>
<evidence type="ECO:0000313" key="17">
    <source>
        <dbReference type="RefSeq" id="XP_045551704.1"/>
    </source>
</evidence>
<dbReference type="InterPro" id="IPR036364">
    <property type="entry name" value="SEA_dom_sf"/>
</dbReference>
<dbReference type="PROSITE" id="PS50261">
    <property type="entry name" value="G_PROTEIN_RECEP_F2_4"/>
    <property type="match status" value="1"/>
</dbReference>
<feature type="transmembrane region" description="Helical" evidence="11">
    <location>
        <begin position="1318"/>
        <end position="1343"/>
    </location>
</feature>
<evidence type="ECO:0000259" key="15">
    <source>
        <dbReference type="PROSITE" id="PS50835"/>
    </source>
</evidence>
<dbReference type="SMART" id="SM00409">
    <property type="entry name" value="IG"/>
    <property type="match status" value="1"/>
</dbReference>
<evidence type="ECO:0000256" key="7">
    <source>
        <dbReference type="ARBA" id="ARBA00023136"/>
    </source>
</evidence>
<dbReference type="InterPro" id="IPR046338">
    <property type="entry name" value="GAIN_dom_sf"/>
</dbReference>
<evidence type="ECO:0000256" key="10">
    <source>
        <dbReference type="SAM" id="MobiDB-lite"/>
    </source>
</evidence>
<keyword evidence="3" id="KW-1003">Cell membrane</keyword>
<dbReference type="SUPFAM" id="SSF81321">
    <property type="entry name" value="Family A G protein-coupled receptor-like"/>
    <property type="match status" value="1"/>
</dbReference>
<dbReference type="PRINTS" id="PR01695">
    <property type="entry name" value="IGHEPTARCPTR"/>
</dbReference>
<dbReference type="SUPFAM" id="SSF82671">
    <property type="entry name" value="SEA domain"/>
    <property type="match status" value="1"/>
</dbReference>
<dbReference type="Pfam" id="PF00002">
    <property type="entry name" value="7tm_2"/>
    <property type="match status" value="1"/>
</dbReference>
<dbReference type="Gene3D" id="1.20.1070.10">
    <property type="entry name" value="Rhodopsin 7-helix transmembrane proteins"/>
    <property type="match status" value="1"/>
</dbReference>
<dbReference type="InterPro" id="IPR000082">
    <property type="entry name" value="SEA_dom"/>
</dbReference>
<evidence type="ECO:0000256" key="8">
    <source>
        <dbReference type="ARBA" id="ARBA00023157"/>
    </source>
</evidence>
<evidence type="ECO:0000256" key="1">
    <source>
        <dbReference type="ARBA" id="ARBA00004651"/>
    </source>
</evidence>
<feature type="compositionally biased region" description="Low complexity" evidence="10">
    <location>
        <begin position="468"/>
        <end position="527"/>
    </location>
</feature>
<dbReference type="Proteomes" id="UP001652741">
    <property type="component" value="Chromosome ssa15"/>
</dbReference>
<dbReference type="PANTHER" id="PTHR45813:SF4">
    <property type="entry name" value="ADHESION G PROTEIN-COUPLED RECEPTOR F5"/>
    <property type="match status" value="1"/>
</dbReference>
<feature type="transmembrane region" description="Helical" evidence="11">
    <location>
        <begin position="1235"/>
        <end position="1260"/>
    </location>
</feature>
<feature type="domain" description="Ig-like" evidence="15">
    <location>
        <begin position="629"/>
        <end position="741"/>
    </location>
</feature>
<evidence type="ECO:0000259" key="13">
    <source>
        <dbReference type="PROSITE" id="PS50221"/>
    </source>
</evidence>
<feature type="transmembrane region" description="Helical" evidence="11">
    <location>
        <begin position="1194"/>
        <end position="1215"/>
    </location>
</feature>
<organism evidence="16 17">
    <name type="scientific">Salmo salar</name>
    <name type="common">Atlantic salmon</name>
    <dbReference type="NCBI Taxonomy" id="8030"/>
    <lineage>
        <taxon>Eukaryota</taxon>
        <taxon>Metazoa</taxon>
        <taxon>Chordata</taxon>
        <taxon>Craniata</taxon>
        <taxon>Vertebrata</taxon>
        <taxon>Euteleostomi</taxon>
        <taxon>Actinopterygii</taxon>
        <taxon>Neopterygii</taxon>
        <taxon>Teleostei</taxon>
        <taxon>Protacanthopterygii</taxon>
        <taxon>Salmoniformes</taxon>
        <taxon>Salmonidae</taxon>
        <taxon>Salmoninae</taxon>
        <taxon>Salmo</taxon>
    </lineage>
</organism>
<gene>
    <name evidence="17" type="primary">LOC106571458</name>
</gene>
<feature type="transmembrane region" description="Helical" evidence="11">
    <location>
        <begin position="1364"/>
        <end position="1383"/>
    </location>
</feature>
<evidence type="ECO:0000313" key="16">
    <source>
        <dbReference type="Proteomes" id="UP001652741"/>
    </source>
</evidence>
<feature type="domain" description="G-protein coupled receptors family 2 profile 2" evidence="14">
    <location>
        <begin position="1152"/>
        <end position="1418"/>
    </location>
</feature>
<comment type="similarity">
    <text evidence="2">Belongs to the G-protein coupled receptor 2 family. Adhesion G-protein coupled receptor (ADGR) subfamily.</text>
</comment>
<keyword evidence="5" id="KW-0732">Signal</keyword>
<sequence length="1487" mass="161832">MIEIELNTTDVTVIDQLRAILRNAIYPVRINNLIQITGVNMSTVCYQNGTGFQCRCEDQYRWSCDQCVSYGNCDDITSDTCGCINAIPPDGQYCQSVHYQNFTACPTTTASPTTTTTSPTTVPTVPQTLYEYMIEIELNTTDVTVIDQLRAILRNAIYPVRINNLIQITGVNMSTVCYPNGTGFQCRCEDQYRWSCDQCVSYGNCDDITSDTCGCINAIPPDGQYCQSVHYQNFTACPTTTASPTTVPTVPQTLYEYMIEIELNTTDVTVIDQLRAILRNAIYPVRINNLIQITGVNMSTVCYPNGTGFQCRCEDQYRWSCDQCVSYGNCDDITSDTCGCINAIPPDGQYCQSVHYQNFTACPTTTASPTTDSSTREPSTTDQITTVDATTQRTTVTNSTTPEASTTEQITTADNTTQLTTVTNSTTPESSTTEQSTTADLTTQLNTVTNSTTPEASTTEQMTKVTNSTTSAPTTGESTTANLTTQLTTVTNSTTPATKQTTTADPTTQPTTDTGSTATTEPPTTTAIPPPTPTTAKPADILLLAMSFKMNVDFTSDLNDKNSDKYKKYKGDIEPVIWGQYWKNMPGFISAVLTSFSRGSVIANFDVMTTAADPTAISNANAGIATSLPAVYKIDISSFNIIYNSNTVLSYKPTTIYSGGTMTLECGPPPDTVKMGTIKNVEWKRNGRVLTSTGRFTINTEDFASQKTKLAIKNVIAEDEGKYECTLKSDKIYFYQTGQIDIKDAPIIQTKTEMNTKCEEGKSQPLECCVQTPYKLMWKEGDVELITNETPDNCIKFNYQIKNCNRPSIVTLTCQVKDPTGYEKTTKLTIFVGAMICKDDPVYGSGQVKDTSVAPCAKGEDGEKTAICGSDGTWKVQSNTCVLTAINALLASSQELEEATVGDFLTKLSNTSGNLKEKIVSSIATISTIVDILRIVASVSKNISQSAIKNILETVNVLVSDEAKASWTTLNANQSRNTSSSLLGSMEFFAGSLPTKSFNVTTQLIQLNQNTINNSFSTDLNSSVLIEIPETNSNHLTITTLTFSSLINVLPVRNGSIQSLNDIINGRVVLVKVNGTTENVLLNFDKVNKSLTLNPQCVFWNFSLFNSFGGWDNAGCNVKSKENGRVTCHCNHLTSFSILMSTSIPKEIQDALDIITYVGVGISMGSLVICLIIEACVWKAMTRNNTSYMRHVSIVNIAVSLLIADIWFIIGASISKNSLENPGEDTTTPIPACTAATFFIHFFYLALFFWMLISGLLLFYRTVLVFSHMSKSTMLAIGFSVGYGAPLIIAVVTVAATAPSGGYIKENQACWLKWDKTMALLAFVIPALTIVVINFLILIVVLYKMLRRGVGDASQPDERNAVVVIARCLAILTPFFGLAWGLGVGTMVDPTNKGIHIVFALFNSLQGFFVLVFGTLLDGKIRSAIAGTFSSILPGSDRTRSTSGGAATSSTSALNFIRRRIRRNVYNVSEAANSSNSTDAIESFINT</sequence>
<dbReference type="PROSITE" id="PS50221">
    <property type="entry name" value="GAIN_B"/>
    <property type="match status" value="1"/>
</dbReference>
<feature type="domain" description="GAIN-B" evidence="13">
    <location>
        <begin position="996"/>
        <end position="1146"/>
    </location>
</feature>
<dbReference type="SMART" id="SM00303">
    <property type="entry name" value="GPS"/>
    <property type="match status" value="1"/>
</dbReference>
<keyword evidence="4 11" id="KW-0812">Transmembrane</keyword>
<feature type="transmembrane region" description="Helical" evidence="11">
    <location>
        <begin position="1395"/>
        <end position="1417"/>
    </location>
</feature>
<reference evidence="17" key="1">
    <citation type="submission" date="2025-08" db="UniProtKB">
        <authorList>
            <consortium name="RefSeq"/>
        </authorList>
    </citation>
    <scope>IDENTIFICATION</scope>
</reference>
<dbReference type="PRINTS" id="PR00249">
    <property type="entry name" value="GPCRSECRETIN"/>
</dbReference>
<evidence type="ECO:0000256" key="3">
    <source>
        <dbReference type="ARBA" id="ARBA00022475"/>
    </source>
</evidence>
<feature type="transmembrane region" description="Helical" evidence="11">
    <location>
        <begin position="1272"/>
        <end position="1298"/>
    </location>
</feature>
<keyword evidence="6 11" id="KW-1133">Transmembrane helix</keyword>
<evidence type="ECO:0000256" key="6">
    <source>
        <dbReference type="ARBA" id="ARBA00022989"/>
    </source>
</evidence>
<feature type="compositionally biased region" description="Low complexity" evidence="10">
    <location>
        <begin position="380"/>
        <end position="401"/>
    </location>
</feature>
<dbReference type="PANTHER" id="PTHR45813">
    <property type="entry name" value="IG-LIKE DOMAIN-CONTAINING PROTEIN"/>
    <property type="match status" value="1"/>
</dbReference>
<name>A0ABM3CYR2_SALSA</name>
<keyword evidence="7 11" id="KW-0472">Membrane</keyword>
<dbReference type="PROSITE" id="PS50024">
    <property type="entry name" value="SEA"/>
    <property type="match status" value="1"/>
</dbReference>
<dbReference type="InterPro" id="IPR036179">
    <property type="entry name" value="Ig-like_dom_sf"/>
</dbReference>
<dbReference type="SUPFAM" id="SSF48726">
    <property type="entry name" value="Immunoglobulin"/>
    <property type="match status" value="1"/>
</dbReference>
<dbReference type="CDD" id="cd15932">
    <property type="entry name" value="7tmB2_GPR116-like_Adhesion_VI"/>
    <property type="match status" value="1"/>
</dbReference>
<dbReference type="Pfam" id="PF01390">
    <property type="entry name" value="SEA"/>
    <property type="match status" value="1"/>
</dbReference>
<dbReference type="GeneID" id="106571458"/>
<keyword evidence="17" id="KW-0675">Receptor</keyword>
<feature type="transmembrane region" description="Helical" evidence="11">
    <location>
        <begin position="1154"/>
        <end position="1173"/>
    </location>
</feature>
<feature type="domain" description="SEA" evidence="12">
    <location>
        <begin position="538"/>
        <end position="653"/>
    </location>
</feature>
<dbReference type="Pfam" id="PF07679">
    <property type="entry name" value="I-set"/>
    <property type="match status" value="1"/>
</dbReference>
<evidence type="ECO:0000256" key="9">
    <source>
        <dbReference type="ARBA" id="ARBA00023180"/>
    </source>
</evidence>
<dbReference type="InterPro" id="IPR013783">
    <property type="entry name" value="Ig-like_fold"/>
</dbReference>
<dbReference type="SUPFAM" id="SSF57184">
    <property type="entry name" value="Growth factor receptor domain"/>
    <property type="match status" value="1"/>
</dbReference>
<dbReference type="InterPro" id="IPR000832">
    <property type="entry name" value="GPCR_2_secretin-like"/>
</dbReference>
<dbReference type="Gene3D" id="2.60.40.10">
    <property type="entry name" value="Immunoglobulins"/>
    <property type="match status" value="1"/>
</dbReference>
<dbReference type="InterPro" id="IPR007110">
    <property type="entry name" value="Ig-like_dom"/>
</dbReference>
<accession>A0ABM3CYR2</accession>
<dbReference type="InterPro" id="IPR008078">
    <property type="entry name" value="GPCR_2_Ig-hepta-like_rcpt"/>
</dbReference>
<dbReference type="RefSeq" id="XP_045551704.1">
    <property type="nucleotide sequence ID" value="XM_045695748.1"/>
</dbReference>